<organism evidence="2 3">
    <name type="scientific">Frisingicoccus caecimuris</name>
    <dbReference type="NCBI Taxonomy" id="1796636"/>
    <lineage>
        <taxon>Bacteria</taxon>
        <taxon>Bacillati</taxon>
        <taxon>Bacillota</taxon>
        <taxon>Clostridia</taxon>
        <taxon>Lachnospirales</taxon>
        <taxon>Lachnospiraceae</taxon>
        <taxon>Frisingicoccus</taxon>
    </lineage>
</organism>
<sequence length="71" mass="8100">MFEDRIAELNGVSKTAPNKKSYTVAEIRQILGISRPTAYKLINQNVFQSVRLNSGIRIVKSSFDAWLETRE</sequence>
<dbReference type="GO" id="GO:0003677">
    <property type="term" value="F:DNA binding"/>
    <property type="evidence" value="ECO:0007669"/>
    <property type="project" value="InterPro"/>
</dbReference>
<dbReference type="Pfam" id="PF12728">
    <property type="entry name" value="HTH_17"/>
    <property type="match status" value="1"/>
</dbReference>
<dbReference type="InterPro" id="IPR010093">
    <property type="entry name" value="SinI_DNA-bd"/>
</dbReference>
<dbReference type="AlphaFoldDB" id="A0A4R2LBV7"/>
<dbReference type="EMBL" id="SLXA01000004">
    <property type="protein sequence ID" value="TCO85102.1"/>
    <property type="molecule type" value="Genomic_DNA"/>
</dbReference>
<dbReference type="Proteomes" id="UP000295711">
    <property type="component" value="Unassembled WGS sequence"/>
</dbReference>
<reference evidence="2 3" key="1">
    <citation type="submission" date="2019-03" db="EMBL/GenBank/DDBJ databases">
        <title>Genomic Encyclopedia of Type Strains, Phase IV (KMG-IV): sequencing the most valuable type-strain genomes for metagenomic binning, comparative biology and taxonomic classification.</title>
        <authorList>
            <person name="Goeker M."/>
        </authorList>
    </citation>
    <scope>NUCLEOTIDE SEQUENCE [LARGE SCALE GENOMIC DNA]</scope>
    <source>
        <strain evidence="2 3">DSM 28559</strain>
    </source>
</reference>
<dbReference type="InterPro" id="IPR041657">
    <property type="entry name" value="HTH_17"/>
</dbReference>
<dbReference type="RefSeq" id="WP_132090457.1">
    <property type="nucleotide sequence ID" value="NZ_JANKAQ010000004.1"/>
</dbReference>
<evidence type="ECO:0000313" key="2">
    <source>
        <dbReference type="EMBL" id="TCO85102.1"/>
    </source>
</evidence>
<evidence type="ECO:0000259" key="1">
    <source>
        <dbReference type="Pfam" id="PF12728"/>
    </source>
</evidence>
<protein>
    <submittedName>
        <fullName evidence="2">AlpA family transcriptional regulator</fullName>
    </submittedName>
</protein>
<name>A0A4R2LBV7_9FIRM</name>
<comment type="caution">
    <text evidence="2">The sequence shown here is derived from an EMBL/GenBank/DDBJ whole genome shotgun (WGS) entry which is preliminary data.</text>
</comment>
<keyword evidence="3" id="KW-1185">Reference proteome</keyword>
<proteinExistence type="predicted"/>
<evidence type="ECO:0000313" key="3">
    <source>
        <dbReference type="Proteomes" id="UP000295711"/>
    </source>
</evidence>
<dbReference type="OrthoDB" id="9800833at2"/>
<feature type="domain" description="Helix-turn-helix" evidence="1">
    <location>
        <begin position="22"/>
        <end position="70"/>
    </location>
</feature>
<dbReference type="NCBIfam" id="TIGR01764">
    <property type="entry name" value="excise"/>
    <property type="match status" value="1"/>
</dbReference>
<accession>A0A4R2LBV7</accession>
<gene>
    <name evidence="2" type="ORF">EV212_104157</name>
</gene>